<evidence type="ECO:0000313" key="3">
    <source>
        <dbReference type="Proteomes" id="UP000824164"/>
    </source>
</evidence>
<name>A0A9D1KX60_9FIRM</name>
<dbReference type="PROSITE" id="PS51186">
    <property type="entry name" value="GNAT"/>
    <property type="match status" value="1"/>
</dbReference>
<sequence length="157" mass="18384">MRIRSYRSSDAKAMAELFYETVHTVNRADYTKEQAEAWAPRERDLEAWDRSFREHYTCVAEEAGQIIGFGDMAPSGYLDRLYVHKEHQREGVGSQICDRLEQWKAFPRITVHASITARLFFEKRGYRVLTSQTVERSGVKMVNFVMEKKLEYDGKGY</sequence>
<reference evidence="2" key="1">
    <citation type="submission" date="2020-10" db="EMBL/GenBank/DDBJ databases">
        <authorList>
            <person name="Gilroy R."/>
        </authorList>
    </citation>
    <scope>NUCLEOTIDE SEQUENCE</scope>
    <source>
        <strain evidence="2">CHK187-14744</strain>
    </source>
</reference>
<accession>A0A9D1KX60</accession>
<comment type="caution">
    <text evidence="2">The sequence shown here is derived from an EMBL/GenBank/DDBJ whole genome shotgun (WGS) entry which is preliminary data.</text>
</comment>
<dbReference type="CDD" id="cd04301">
    <property type="entry name" value="NAT_SF"/>
    <property type="match status" value="1"/>
</dbReference>
<dbReference type="InterPro" id="IPR052564">
    <property type="entry name" value="N-acetyltrans/Recomb-assoc"/>
</dbReference>
<organism evidence="2 3">
    <name type="scientific">Candidatus Onthocola gallistercoris</name>
    <dbReference type="NCBI Taxonomy" id="2840876"/>
    <lineage>
        <taxon>Bacteria</taxon>
        <taxon>Bacillati</taxon>
        <taxon>Bacillota</taxon>
        <taxon>Bacilli</taxon>
        <taxon>Candidatus Onthocola</taxon>
    </lineage>
</organism>
<dbReference type="SUPFAM" id="SSF55729">
    <property type="entry name" value="Acyl-CoA N-acyltransferases (Nat)"/>
    <property type="match status" value="1"/>
</dbReference>
<dbReference type="EMBL" id="DVLT01000032">
    <property type="protein sequence ID" value="HIU02494.1"/>
    <property type="molecule type" value="Genomic_DNA"/>
</dbReference>
<dbReference type="AlphaFoldDB" id="A0A9D1KX60"/>
<gene>
    <name evidence="2" type="ORF">IAB63_04500</name>
</gene>
<dbReference type="PANTHER" id="PTHR43451:SF1">
    <property type="entry name" value="ACETYLTRANSFERASE"/>
    <property type="match status" value="1"/>
</dbReference>
<protein>
    <submittedName>
        <fullName evidence="2">GNAT family N-acetyltransferase</fullName>
    </submittedName>
</protein>
<dbReference type="Pfam" id="PF13673">
    <property type="entry name" value="Acetyltransf_10"/>
    <property type="match status" value="1"/>
</dbReference>
<dbReference type="Gene3D" id="3.40.630.30">
    <property type="match status" value="1"/>
</dbReference>
<reference evidence="2" key="2">
    <citation type="journal article" date="2021" name="PeerJ">
        <title>Extensive microbial diversity within the chicken gut microbiome revealed by metagenomics and culture.</title>
        <authorList>
            <person name="Gilroy R."/>
            <person name="Ravi A."/>
            <person name="Getino M."/>
            <person name="Pursley I."/>
            <person name="Horton D.L."/>
            <person name="Alikhan N.F."/>
            <person name="Baker D."/>
            <person name="Gharbi K."/>
            <person name="Hall N."/>
            <person name="Watson M."/>
            <person name="Adriaenssens E.M."/>
            <person name="Foster-Nyarko E."/>
            <person name="Jarju S."/>
            <person name="Secka A."/>
            <person name="Antonio M."/>
            <person name="Oren A."/>
            <person name="Chaudhuri R.R."/>
            <person name="La Ragione R."/>
            <person name="Hildebrand F."/>
            <person name="Pallen M.J."/>
        </authorList>
    </citation>
    <scope>NUCLEOTIDE SEQUENCE</scope>
    <source>
        <strain evidence="2">CHK187-14744</strain>
    </source>
</reference>
<dbReference type="InterPro" id="IPR000182">
    <property type="entry name" value="GNAT_dom"/>
</dbReference>
<dbReference type="GO" id="GO:0016747">
    <property type="term" value="F:acyltransferase activity, transferring groups other than amino-acyl groups"/>
    <property type="evidence" value="ECO:0007669"/>
    <property type="project" value="InterPro"/>
</dbReference>
<feature type="domain" description="N-acetyltransferase" evidence="1">
    <location>
        <begin position="1"/>
        <end position="151"/>
    </location>
</feature>
<dbReference type="Proteomes" id="UP000824164">
    <property type="component" value="Unassembled WGS sequence"/>
</dbReference>
<dbReference type="InterPro" id="IPR016181">
    <property type="entry name" value="Acyl_CoA_acyltransferase"/>
</dbReference>
<evidence type="ECO:0000313" key="2">
    <source>
        <dbReference type="EMBL" id="HIU02494.1"/>
    </source>
</evidence>
<evidence type="ECO:0000259" key="1">
    <source>
        <dbReference type="PROSITE" id="PS51186"/>
    </source>
</evidence>
<proteinExistence type="predicted"/>
<dbReference type="PANTHER" id="PTHR43451">
    <property type="entry name" value="ACETYLTRANSFERASE (GNAT) FAMILY PROTEIN"/>
    <property type="match status" value="1"/>
</dbReference>